<dbReference type="Proteomes" id="UP000190744">
    <property type="component" value="Unassembled WGS sequence"/>
</dbReference>
<dbReference type="InterPro" id="IPR016181">
    <property type="entry name" value="Acyl_CoA_acyltransferase"/>
</dbReference>
<name>A0A1S9RQA6_PENBI</name>
<dbReference type="Pfam" id="PF00583">
    <property type="entry name" value="Acetyltransf_1"/>
    <property type="match status" value="1"/>
</dbReference>
<gene>
    <name evidence="2" type="ORF">PEBR_16196</name>
</gene>
<accession>A0A1S9RQA6</accession>
<dbReference type="InterPro" id="IPR052523">
    <property type="entry name" value="Trichothecene_AcTrans"/>
</dbReference>
<proteinExistence type="predicted"/>
<feature type="domain" description="N-acetyltransferase" evidence="1">
    <location>
        <begin position="72"/>
        <end position="234"/>
    </location>
</feature>
<reference evidence="3" key="1">
    <citation type="submission" date="2015-09" db="EMBL/GenBank/DDBJ databases">
        <authorList>
            <person name="Fill T.P."/>
            <person name="Baretta J.F."/>
            <person name="de Almeida L.G."/>
            <person name="Rocha M."/>
            <person name="de Souza D.H."/>
            <person name="Malavazi I."/>
            <person name="Cerdeira L.T."/>
            <person name="Hong H."/>
            <person name="Samborskyy M."/>
            <person name="de Vasconcelos A.T."/>
            <person name="Leadlay P."/>
            <person name="Rodrigues-Filho E."/>
        </authorList>
    </citation>
    <scope>NUCLEOTIDE SEQUENCE [LARGE SCALE GENOMIC DNA]</scope>
    <source>
        <strain evidence="3">LaBioMMi 136</strain>
    </source>
</reference>
<dbReference type="PANTHER" id="PTHR42791:SF2">
    <property type="entry name" value="N-ACETYLTRANSFERASE DOMAIN-CONTAINING PROTEIN"/>
    <property type="match status" value="1"/>
</dbReference>
<comment type="caution">
    <text evidence="2">The sequence shown here is derived from an EMBL/GenBank/DDBJ whole genome shotgun (WGS) entry which is preliminary data.</text>
</comment>
<dbReference type="PANTHER" id="PTHR42791">
    <property type="entry name" value="GNAT FAMILY ACETYLTRANSFERASE"/>
    <property type="match status" value="1"/>
</dbReference>
<dbReference type="AlphaFoldDB" id="A0A1S9RQA6"/>
<dbReference type="Gene3D" id="3.40.630.30">
    <property type="match status" value="1"/>
</dbReference>
<dbReference type="GO" id="GO:0016747">
    <property type="term" value="F:acyltransferase activity, transferring groups other than amino-acyl groups"/>
    <property type="evidence" value="ECO:0007669"/>
    <property type="project" value="InterPro"/>
</dbReference>
<protein>
    <recommendedName>
        <fullName evidence="1">N-acetyltransferase domain-containing protein</fullName>
    </recommendedName>
</protein>
<sequence>MPFEIQPCSAADALGLATTMMSARLTDPHWAFLWEDPNPKDIIAKSALRVPWNLATGRGTKRHQKVIDVESGQVVGYARWILPDCLAKQNDVWLEAQAPEETRSEREEWERLHKANTKGGQPIGMKSGGLMSYRSAPLEVIDARIMRDGPFLILDYLTTDPAFWRRGIASMLVQSGLKVGDQYGIKVYVMSEPAALKLYLNHGFELLETVSTDYSKYGGTEPTVEHFLVRVPRSVV</sequence>
<dbReference type="PROSITE" id="PS51186">
    <property type="entry name" value="GNAT"/>
    <property type="match status" value="1"/>
</dbReference>
<evidence type="ECO:0000259" key="1">
    <source>
        <dbReference type="PROSITE" id="PS51186"/>
    </source>
</evidence>
<dbReference type="EMBL" id="LJBN01000123">
    <property type="protein sequence ID" value="OOQ87709.1"/>
    <property type="molecule type" value="Genomic_DNA"/>
</dbReference>
<dbReference type="InterPro" id="IPR000182">
    <property type="entry name" value="GNAT_dom"/>
</dbReference>
<evidence type="ECO:0000313" key="2">
    <source>
        <dbReference type="EMBL" id="OOQ87709.1"/>
    </source>
</evidence>
<dbReference type="SUPFAM" id="SSF55729">
    <property type="entry name" value="Acyl-CoA N-acyltransferases (Nat)"/>
    <property type="match status" value="1"/>
</dbReference>
<organism evidence="2 3">
    <name type="scientific">Penicillium brasilianum</name>
    <dbReference type="NCBI Taxonomy" id="104259"/>
    <lineage>
        <taxon>Eukaryota</taxon>
        <taxon>Fungi</taxon>
        <taxon>Dikarya</taxon>
        <taxon>Ascomycota</taxon>
        <taxon>Pezizomycotina</taxon>
        <taxon>Eurotiomycetes</taxon>
        <taxon>Eurotiomycetidae</taxon>
        <taxon>Eurotiales</taxon>
        <taxon>Aspergillaceae</taxon>
        <taxon>Penicillium</taxon>
    </lineage>
</organism>
<evidence type="ECO:0000313" key="3">
    <source>
        <dbReference type="Proteomes" id="UP000190744"/>
    </source>
</evidence>